<proteinExistence type="predicted"/>
<reference evidence="1" key="1">
    <citation type="journal article" date="2020" name="mSystems">
        <title>Genome- and Community-Level Interaction Insights into Carbon Utilization and Element Cycling Functions of Hydrothermarchaeota in Hydrothermal Sediment.</title>
        <authorList>
            <person name="Zhou Z."/>
            <person name="Liu Y."/>
            <person name="Xu W."/>
            <person name="Pan J."/>
            <person name="Luo Z.H."/>
            <person name="Li M."/>
        </authorList>
    </citation>
    <scope>NUCLEOTIDE SEQUENCE [LARGE SCALE GENOMIC DNA]</scope>
    <source>
        <strain evidence="1">SpSt-853</strain>
    </source>
</reference>
<name>A0A7C5EN41_9BACT</name>
<accession>A0A7C5EN41</accession>
<dbReference type="EMBL" id="DTKJ01000005">
    <property type="protein sequence ID" value="HGZ10661.1"/>
    <property type="molecule type" value="Genomic_DNA"/>
</dbReference>
<evidence type="ECO:0008006" key="2">
    <source>
        <dbReference type="Google" id="ProtNLM"/>
    </source>
</evidence>
<organism evidence="1">
    <name type="scientific">Desulfobacca acetoxidans</name>
    <dbReference type="NCBI Taxonomy" id="60893"/>
    <lineage>
        <taxon>Bacteria</taxon>
        <taxon>Pseudomonadati</taxon>
        <taxon>Thermodesulfobacteriota</taxon>
        <taxon>Desulfobaccia</taxon>
        <taxon>Desulfobaccales</taxon>
        <taxon>Desulfobaccaceae</taxon>
        <taxon>Desulfobacca</taxon>
    </lineage>
</organism>
<protein>
    <recommendedName>
        <fullName evidence="2">SH3 domain-containing protein</fullName>
    </recommendedName>
</protein>
<comment type="caution">
    <text evidence="1">The sequence shown here is derived from an EMBL/GenBank/DDBJ whole genome shotgun (WGS) entry which is preliminary data.</text>
</comment>
<sequence>MMLNSSAVVTVDHYPVLASGQGARLGTAILLMLNQGDHVRVLNRKGGWLRVLTPEEVHGVVQVKGLKPAPSSVRPEPLPDSLKGDLEDFLRRFREAVASGQFSQLAPLLEPGGLFLQGQFFPDAAQNPEFQKPRAMPLWYASDVSLTLGTAWEVLMTGTDPPPVQLGFDEATGSWRILPPGAKTEISATAEKESALLPRHLQALHLDPLAQLVRGFPVKLEGVPEPETFMEDPRSQPMAWVYQVGKDRYRLEPYKHVGIVLVITQHPGQGLRLKAVATQSP</sequence>
<dbReference type="AlphaFoldDB" id="A0A7C5EN41"/>
<evidence type="ECO:0000313" key="1">
    <source>
        <dbReference type="EMBL" id="HGZ10661.1"/>
    </source>
</evidence>
<gene>
    <name evidence="1" type="ORF">ENW48_00400</name>
</gene>